<dbReference type="Proteomes" id="UP000245999">
    <property type="component" value="Chromosome"/>
</dbReference>
<dbReference type="AlphaFoldDB" id="A0A2Z3GKB0"/>
<feature type="transmembrane region" description="Helical" evidence="1">
    <location>
        <begin position="133"/>
        <end position="151"/>
    </location>
</feature>
<protein>
    <submittedName>
        <fullName evidence="2">Uncharacterized protein</fullName>
    </submittedName>
</protein>
<feature type="transmembrane region" description="Helical" evidence="1">
    <location>
        <begin position="21"/>
        <end position="39"/>
    </location>
</feature>
<keyword evidence="1" id="KW-0472">Membrane</keyword>
<sequence>MHAQDLTDLKLELSVKAKNGVDFIAAATLLWVAIAFIWAQPNSPAHRGFLTFCLSGLMMPLAFGFSKVFRTTWTVKGNPLQPLGLWLNVAQLFYFPFLVFIYLRQPAYFILVYSVITGAHLFPYAWFYHEKAYAVLAGVMAIGCLVIGLNTSGATLYYLPAFMAGALAVLGSVLFASYQKRAAQLPSGAPAVA</sequence>
<feature type="transmembrane region" description="Helical" evidence="1">
    <location>
        <begin position="83"/>
        <end position="102"/>
    </location>
</feature>
<feature type="transmembrane region" description="Helical" evidence="1">
    <location>
        <begin position="45"/>
        <end position="63"/>
    </location>
</feature>
<dbReference type="KEGG" id="hnv:DDQ68_16660"/>
<proteinExistence type="predicted"/>
<gene>
    <name evidence="2" type="ORF">DDQ68_16660</name>
</gene>
<keyword evidence="3" id="KW-1185">Reference proteome</keyword>
<reference evidence="3" key="1">
    <citation type="submission" date="2018-04" db="EMBL/GenBank/DDBJ databases">
        <title>Complete genome of Antarctic heterotrophic bacterium Hymenobacter nivis.</title>
        <authorList>
            <person name="Terashima M."/>
        </authorList>
    </citation>
    <scope>NUCLEOTIDE SEQUENCE [LARGE SCALE GENOMIC DNA]</scope>
    <source>
        <strain evidence="3">NBRC 111535</strain>
    </source>
</reference>
<evidence type="ECO:0000313" key="3">
    <source>
        <dbReference type="Proteomes" id="UP000245999"/>
    </source>
</evidence>
<feature type="transmembrane region" description="Helical" evidence="1">
    <location>
        <begin position="108"/>
        <end position="126"/>
    </location>
</feature>
<keyword evidence="1" id="KW-1133">Transmembrane helix</keyword>
<evidence type="ECO:0000313" key="2">
    <source>
        <dbReference type="EMBL" id="AWM34273.1"/>
    </source>
</evidence>
<dbReference type="RefSeq" id="WP_109657314.1">
    <property type="nucleotide sequence ID" value="NZ_CP029145.1"/>
</dbReference>
<organism evidence="2 3">
    <name type="scientific">Hymenobacter nivis</name>
    <dbReference type="NCBI Taxonomy" id="1850093"/>
    <lineage>
        <taxon>Bacteria</taxon>
        <taxon>Pseudomonadati</taxon>
        <taxon>Bacteroidota</taxon>
        <taxon>Cytophagia</taxon>
        <taxon>Cytophagales</taxon>
        <taxon>Hymenobacteraceae</taxon>
        <taxon>Hymenobacter</taxon>
    </lineage>
</organism>
<name>A0A2Z3GKB0_9BACT</name>
<accession>A0A2Z3GKB0</accession>
<keyword evidence="1" id="KW-0812">Transmembrane</keyword>
<dbReference type="OrthoDB" id="3242785at2"/>
<dbReference type="InterPro" id="IPR053824">
    <property type="entry name" value="DUF7010"/>
</dbReference>
<evidence type="ECO:0000256" key="1">
    <source>
        <dbReference type="SAM" id="Phobius"/>
    </source>
</evidence>
<feature type="transmembrane region" description="Helical" evidence="1">
    <location>
        <begin position="157"/>
        <end position="178"/>
    </location>
</feature>
<dbReference type="Pfam" id="PF22765">
    <property type="entry name" value="DUF7010"/>
    <property type="match status" value="1"/>
</dbReference>
<dbReference type="EMBL" id="CP029145">
    <property type="protein sequence ID" value="AWM34273.1"/>
    <property type="molecule type" value="Genomic_DNA"/>
</dbReference>